<sequence>MNKELMSSLVGKIVKVNRGGPESRTGKLLYGGDDHFALLTEKDGVIYYNTSHVKSISQNIKSGLPFNVEELSEEGLEFMKEDTFSALLTSLKYQWVSINRGGPEKLEGILENSNDEFVTLVLNEEVVRLAAFHVKSISYGVKAKKAEKTEEEK</sequence>
<dbReference type="OrthoDB" id="2452727at2"/>
<dbReference type="PATRIC" id="fig|218284.4.peg.4252"/>
<dbReference type="AlphaFoldDB" id="A0A0P6WFV9"/>
<dbReference type="RefSeq" id="WP_060672857.1">
    <property type="nucleotide sequence ID" value="NZ_LIXZ01000008.1"/>
</dbReference>
<evidence type="ECO:0000313" key="2">
    <source>
        <dbReference type="Proteomes" id="UP000050398"/>
    </source>
</evidence>
<reference evidence="1 2" key="1">
    <citation type="submission" date="2015-08" db="EMBL/GenBank/DDBJ databases">
        <title>Draft Genome Sequence of Bacillus vietnamensis UCD-SED5.</title>
        <authorList>
            <person name="Lee R.D."/>
            <person name="Jospin G."/>
            <person name="Lang J.M."/>
            <person name="Coil D.A."/>
            <person name="Eisen J.A."/>
        </authorList>
    </citation>
    <scope>NUCLEOTIDE SEQUENCE [LARGE SCALE GENOMIC DNA]</scope>
    <source>
        <strain evidence="1 2">UCD-SED5</strain>
    </source>
</reference>
<accession>A0A0P6WFV9</accession>
<dbReference type="eggNOG" id="ENOG5032Z4Q">
    <property type="taxonomic scope" value="Bacteria"/>
</dbReference>
<proteinExistence type="predicted"/>
<organism evidence="1 2">
    <name type="scientific">Rossellomorea vietnamensis</name>
    <dbReference type="NCBI Taxonomy" id="218284"/>
    <lineage>
        <taxon>Bacteria</taxon>
        <taxon>Bacillati</taxon>
        <taxon>Bacillota</taxon>
        <taxon>Bacilli</taxon>
        <taxon>Bacillales</taxon>
        <taxon>Bacillaceae</taxon>
        <taxon>Rossellomorea</taxon>
    </lineage>
</organism>
<protein>
    <recommendedName>
        <fullName evidence="3">Spore coat protein B</fullName>
    </recommendedName>
</protein>
<dbReference type="Proteomes" id="UP000050398">
    <property type="component" value="Unassembled WGS sequence"/>
</dbReference>
<dbReference type="EMBL" id="LIXZ01000008">
    <property type="protein sequence ID" value="KPL59356.1"/>
    <property type="molecule type" value="Genomic_DNA"/>
</dbReference>
<evidence type="ECO:0000313" key="1">
    <source>
        <dbReference type="EMBL" id="KPL59356.1"/>
    </source>
</evidence>
<evidence type="ECO:0008006" key="3">
    <source>
        <dbReference type="Google" id="ProtNLM"/>
    </source>
</evidence>
<name>A0A0P6WFV9_9BACI</name>
<gene>
    <name evidence="1" type="ORF">AM506_12665</name>
</gene>
<comment type="caution">
    <text evidence="1">The sequence shown here is derived from an EMBL/GenBank/DDBJ whole genome shotgun (WGS) entry which is preliminary data.</text>
</comment>